<feature type="domain" description="ABC1 atypical kinase-like" evidence="5">
    <location>
        <begin position="119"/>
        <end position="362"/>
    </location>
</feature>
<keyword evidence="4" id="KW-0067">ATP-binding</keyword>
<dbReference type="InterPro" id="IPR034646">
    <property type="entry name" value="ADCK3_dom"/>
</dbReference>
<accession>A0A1Y1W8C0</accession>
<protein>
    <submittedName>
        <fullName evidence="6">ABC1-domain-containing protein</fullName>
    </submittedName>
</protein>
<evidence type="ECO:0000256" key="4">
    <source>
        <dbReference type="ARBA" id="ARBA00022840"/>
    </source>
</evidence>
<dbReference type="Pfam" id="PF03109">
    <property type="entry name" value="ABC1"/>
    <property type="match status" value="1"/>
</dbReference>
<evidence type="ECO:0000313" key="6">
    <source>
        <dbReference type="EMBL" id="ORX69763.1"/>
    </source>
</evidence>
<evidence type="ECO:0000259" key="5">
    <source>
        <dbReference type="Pfam" id="PF03109"/>
    </source>
</evidence>
<dbReference type="InterPro" id="IPR004147">
    <property type="entry name" value="ABC1_dom"/>
</dbReference>
<gene>
    <name evidence="6" type="ORF">DL89DRAFT_223953</name>
</gene>
<evidence type="ECO:0000313" key="7">
    <source>
        <dbReference type="Proteomes" id="UP000193922"/>
    </source>
</evidence>
<keyword evidence="2" id="KW-0808">Transferase</keyword>
<dbReference type="GO" id="GO:0005524">
    <property type="term" value="F:ATP binding"/>
    <property type="evidence" value="ECO:0007669"/>
    <property type="project" value="UniProtKB-KW"/>
</dbReference>
<dbReference type="PANTHER" id="PTHR43851:SF3">
    <property type="entry name" value="COENZYME Q8"/>
    <property type="match status" value="1"/>
</dbReference>
<dbReference type="PANTHER" id="PTHR43851">
    <property type="match status" value="1"/>
</dbReference>
<evidence type="ECO:0000256" key="2">
    <source>
        <dbReference type="ARBA" id="ARBA00022679"/>
    </source>
</evidence>
<dbReference type="Proteomes" id="UP000193922">
    <property type="component" value="Unassembled WGS sequence"/>
</dbReference>
<dbReference type="AlphaFoldDB" id="A0A1Y1W8C0"/>
<keyword evidence="7" id="KW-1185">Reference proteome</keyword>
<keyword evidence="3" id="KW-0547">Nucleotide-binding</keyword>
<reference evidence="6 7" key="1">
    <citation type="submission" date="2016-07" db="EMBL/GenBank/DDBJ databases">
        <title>Pervasive Adenine N6-methylation of Active Genes in Fungi.</title>
        <authorList>
            <consortium name="DOE Joint Genome Institute"/>
            <person name="Mondo S.J."/>
            <person name="Dannebaum R.O."/>
            <person name="Kuo R.C."/>
            <person name="Labutti K."/>
            <person name="Haridas S."/>
            <person name="Kuo A."/>
            <person name="Salamov A."/>
            <person name="Ahrendt S.R."/>
            <person name="Lipzen A."/>
            <person name="Sullivan W."/>
            <person name="Andreopoulos W.B."/>
            <person name="Clum A."/>
            <person name="Lindquist E."/>
            <person name="Daum C."/>
            <person name="Ramamoorthy G.K."/>
            <person name="Gryganskyi A."/>
            <person name="Culley D."/>
            <person name="Magnuson J.K."/>
            <person name="James T.Y."/>
            <person name="O'Malley M.A."/>
            <person name="Stajich J.E."/>
            <person name="Spatafora J.W."/>
            <person name="Visel A."/>
            <person name="Grigoriev I.V."/>
        </authorList>
    </citation>
    <scope>NUCLEOTIDE SEQUENCE [LARGE SCALE GENOMIC DNA]</scope>
    <source>
        <strain evidence="6 7">ATCC 12442</strain>
    </source>
</reference>
<evidence type="ECO:0000256" key="1">
    <source>
        <dbReference type="ARBA" id="ARBA00009670"/>
    </source>
</evidence>
<proteinExistence type="inferred from homology"/>
<dbReference type="CDD" id="cd13970">
    <property type="entry name" value="ABC1_ADCK3"/>
    <property type="match status" value="1"/>
</dbReference>
<dbReference type="InterPro" id="IPR011009">
    <property type="entry name" value="Kinase-like_dom_sf"/>
</dbReference>
<comment type="similarity">
    <text evidence="1">Belongs to the protein kinase superfamily. ADCK protein kinase family.</text>
</comment>
<dbReference type="GeneID" id="63801315"/>
<dbReference type="RefSeq" id="XP_040743451.1">
    <property type="nucleotide sequence ID" value="XM_040884667.1"/>
</dbReference>
<comment type="caution">
    <text evidence="6">The sequence shown here is derived from an EMBL/GenBank/DDBJ whole genome shotgun (WGS) entry which is preliminary data.</text>
</comment>
<dbReference type="InterPro" id="IPR051409">
    <property type="entry name" value="Atypical_kinase_ADCK"/>
</dbReference>
<sequence>MQSTTEKEQQPTEYEGHLEISQKRQLQASAMPSNRVSRLYHYGSLAVGLGLGALGEATKRWSGFSDSSDQSSVMLSRANIDRIVDKLSKMRGAALKLGQMLSIQDSKNMTPEIAEVLQRVQNAANYMPVRQLEKHMRRQLGADWRDKFTEFQDEPFAAASIGQVHEARIAMAEHGFTKVAVKVQYPGVAGSIESDLSNLQSLLVMSKLLPRGMYLENTIKVARKELEWECDYVREADAITRFSEFLASDKDFVVPRLVPELTGKMVLTTEFMDGVDMKKVETLSQEVRDHVGTSVLKLCLRELFEFEFMQTDPNWANFMYNTETGKIVLLDFGASRGFGKEFLDKYLNTLKSSMEGDREGVRHWSTELGFLTGYEADVMTNAHVDSVLEIGKPFRSPGLYDFGNQDVSDNVREAIPVMLRHRLTPPPDETYSLHRKLSGAYLLCIKLGSRVPCQDLFKSITSKYTFSDGSKVTY</sequence>
<dbReference type="STRING" id="61395.A0A1Y1W8C0"/>
<dbReference type="GO" id="GO:0006744">
    <property type="term" value="P:ubiquinone biosynthetic process"/>
    <property type="evidence" value="ECO:0007669"/>
    <property type="project" value="TreeGrafter"/>
</dbReference>
<name>A0A1Y1W8C0_9FUNG</name>
<dbReference type="GO" id="GO:0016740">
    <property type="term" value="F:transferase activity"/>
    <property type="evidence" value="ECO:0007669"/>
    <property type="project" value="UniProtKB-KW"/>
</dbReference>
<evidence type="ECO:0000256" key="3">
    <source>
        <dbReference type="ARBA" id="ARBA00022741"/>
    </source>
</evidence>
<dbReference type="SUPFAM" id="SSF56112">
    <property type="entry name" value="Protein kinase-like (PK-like)"/>
    <property type="match status" value="1"/>
</dbReference>
<dbReference type="EMBL" id="MCFD01000007">
    <property type="protein sequence ID" value="ORX69763.1"/>
    <property type="molecule type" value="Genomic_DNA"/>
</dbReference>
<dbReference type="OrthoDB" id="201153at2759"/>
<organism evidence="6 7">
    <name type="scientific">Linderina pennispora</name>
    <dbReference type="NCBI Taxonomy" id="61395"/>
    <lineage>
        <taxon>Eukaryota</taxon>
        <taxon>Fungi</taxon>
        <taxon>Fungi incertae sedis</taxon>
        <taxon>Zoopagomycota</taxon>
        <taxon>Kickxellomycotina</taxon>
        <taxon>Kickxellomycetes</taxon>
        <taxon>Kickxellales</taxon>
        <taxon>Kickxellaceae</taxon>
        <taxon>Linderina</taxon>
    </lineage>
</organism>